<dbReference type="PRINTS" id="PR01438">
    <property type="entry name" value="UNVRSLSTRESS"/>
</dbReference>
<feature type="domain" description="UspA" evidence="3">
    <location>
        <begin position="5"/>
        <end position="139"/>
    </location>
</feature>
<evidence type="ECO:0000256" key="2">
    <source>
        <dbReference type="SAM" id="MobiDB-lite"/>
    </source>
</evidence>
<protein>
    <submittedName>
        <fullName evidence="4">Universal stress protein</fullName>
    </submittedName>
</protein>
<dbReference type="PANTHER" id="PTHR46268">
    <property type="entry name" value="STRESS RESPONSE PROTEIN NHAX"/>
    <property type="match status" value="1"/>
</dbReference>
<dbReference type="InterPro" id="IPR014729">
    <property type="entry name" value="Rossmann-like_a/b/a_fold"/>
</dbReference>
<dbReference type="Gene3D" id="3.40.50.620">
    <property type="entry name" value="HUPs"/>
    <property type="match status" value="2"/>
</dbReference>
<evidence type="ECO:0000259" key="3">
    <source>
        <dbReference type="Pfam" id="PF00582"/>
    </source>
</evidence>
<name>A0ABP4M1Z7_9ACTN</name>
<dbReference type="Pfam" id="PF00582">
    <property type="entry name" value="Usp"/>
    <property type="match status" value="2"/>
</dbReference>
<dbReference type="SUPFAM" id="SSF52402">
    <property type="entry name" value="Adenine nucleotide alpha hydrolases-like"/>
    <property type="match status" value="2"/>
</dbReference>
<dbReference type="RefSeq" id="WP_344505876.1">
    <property type="nucleotide sequence ID" value="NZ_BAAAQD010000013.1"/>
</dbReference>
<dbReference type="InterPro" id="IPR006015">
    <property type="entry name" value="Universal_stress_UspA"/>
</dbReference>
<organism evidence="4 5">
    <name type="scientific">Dactylosporangium maewongense</name>
    <dbReference type="NCBI Taxonomy" id="634393"/>
    <lineage>
        <taxon>Bacteria</taxon>
        <taxon>Bacillati</taxon>
        <taxon>Actinomycetota</taxon>
        <taxon>Actinomycetes</taxon>
        <taxon>Micromonosporales</taxon>
        <taxon>Micromonosporaceae</taxon>
        <taxon>Dactylosporangium</taxon>
    </lineage>
</organism>
<dbReference type="PANTHER" id="PTHR46268:SF6">
    <property type="entry name" value="UNIVERSAL STRESS PROTEIN UP12"/>
    <property type="match status" value="1"/>
</dbReference>
<reference evidence="5" key="1">
    <citation type="journal article" date="2019" name="Int. J. Syst. Evol. Microbiol.">
        <title>The Global Catalogue of Microorganisms (GCM) 10K type strain sequencing project: providing services to taxonomists for standard genome sequencing and annotation.</title>
        <authorList>
            <consortium name="The Broad Institute Genomics Platform"/>
            <consortium name="The Broad Institute Genome Sequencing Center for Infectious Disease"/>
            <person name="Wu L."/>
            <person name="Ma J."/>
        </authorList>
    </citation>
    <scope>NUCLEOTIDE SEQUENCE [LARGE SCALE GENOMIC DNA]</scope>
    <source>
        <strain evidence="5">JCM 15933</strain>
    </source>
</reference>
<sequence length="313" mass="31567">MASGQVVVGVDGTAPSLDAVRWAAAAAQRRDGSLHVVLAYHWRVPAAFAPPADLAETAQHLAEMLAADAAREAGAVAAGIDVTAEAVLGQPAGVLIRAGEGAGLLVVGTRGRHRAVAAVLGSVAQQVATHAACPVVVVRGRQDPSGGVLVGVDESLSADGALELAFAEAARWQCDVVAVRAIETPIGPPAVGLPPVLYDTVETRRVLEEAATARVAAAGQRHPRVRWEFHGVAGDPADVLCDRSRQARLAVVGSRGHGGFAGLLLGSVGLRLLHRADCPVLVAHHPPAPAPGGAGRPGNGSSALCDGEGPGNA</sequence>
<comment type="caution">
    <text evidence="4">The sequence shown here is derived from an EMBL/GenBank/DDBJ whole genome shotgun (WGS) entry which is preliminary data.</text>
</comment>
<evidence type="ECO:0000313" key="4">
    <source>
        <dbReference type="EMBL" id="GAA1535486.1"/>
    </source>
</evidence>
<feature type="region of interest" description="Disordered" evidence="2">
    <location>
        <begin position="289"/>
        <end position="313"/>
    </location>
</feature>
<accession>A0ABP4M1Z7</accession>
<proteinExistence type="inferred from homology"/>
<dbReference type="EMBL" id="BAAAQD010000013">
    <property type="protein sequence ID" value="GAA1535486.1"/>
    <property type="molecule type" value="Genomic_DNA"/>
</dbReference>
<comment type="similarity">
    <text evidence="1">Belongs to the universal stress protein A family.</text>
</comment>
<feature type="domain" description="UspA" evidence="3">
    <location>
        <begin position="148"/>
        <end position="283"/>
    </location>
</feature>
<dbReference type="Proteomes" id="UP001501470">
    <property type="component" value="Unassembled WGS sequence"/>
</dbReference>
<keyword evidence="5" id="KW-1185">Reference proteome</keyword>
<dbReference type="InterPro" id="IPR006016">
    <property type="entry name" value="UspA"/>
</dbReference>
<evidence type="ECO:0000256" key="1">
    <source>
        <dbReference type="ARBA" id="ARBA00008791"/>
    </source>
</evidence>
<dbReference type="CDD" id="cd00293">
    <property type="entry name" value="USP-like"/>
    <property type="match status" value="1"/>
</dbReference>
<gene>
    <name evidence="4" type="ORF">GCM10009827_062240</name>
</gene>
<evidence type="ECO:0000313" key="5">
    <source>
        <dbReference type="Proteomes" id="UP001501470"/>
    </source>
</evidence>